<dbReference type="InterPro" id="IPR016166">
    <property type="entry name" value="FAD-bd_PCMH"/>
</dbReference>
<keyword evidence="5" id="KW-0732">Signal</keyword>
<evidence type="ECO:0000259" key="6">
    <source>
        <dbReference type="PROSITE" id="PS51387"/>
    </source>
</evidence>
<keyword evidence="8" id="KW-1185">Reference proteome</keyword>
<accession>A0A2A9P6J7</accession>
<dbReference type="Proteomes" id="UP000037136">
    <property type="component" value="Unassembled WGS sequence"/>
</dbReference>
<evidence type="ECO:0000256" key="4">
    <source>
        <dbReference type="ARBA" id="ARBA00023002"/>
    </source>
</evidence>
<dbReference type="InterPro" id="IPR036318">
    <property type="entry name" value="FAD-bd_PCMH-like_sf"/>
</dbReference>
<dbReference type="OrthoDB" id="2151789at2759"/>
<dbReference type="InterPro" id="IPR050416">
    <property type="entry name" value="FAD-linked_Oxidoreductase"/>
</dbReference>
<dbReference type="STRING" id="268505.A0A2A9P6J7"/>
<dbReference type="PANTHER" id="PTHR42973">
    <property type="entry name" value="BINDING OXIDOREDUCTASE, PUTATIVE (AFU_ORTHOLOGUE AFUA_1G17690)-RELATED"/>
    <property type="match status" value="1"/>
</dbReference>
<evidence type="ECO:0000256" key="2">
    <source>
        <dbReference type="ARBA" id="ARBA00022630"/>
    </source>
</evidence>
<dbReference type="PROSITE" id="PS51387">
    <property type="entry name" value="FAD_PCMH"/>
    <property type="match status" value="1"/>
</dbReference>
<comment type="caution">
    <text evidence="7">The sequence shown here is derived from an EMBL/GenBank/DDBJ whole genome shotgun (WGS) entry which is preliminary data.</text>
</comment>
<dbReference type="Gene3D" id="3.40.462.20">
    <property type="match status" value="1"/>
</dbReference>
<dbReference type="InterPro" id="IPR016167">
    <property type="entry name" value="FAD-bd_PCMH_sub1"/>
</dbReference>
<feature type="signal peptide" evidence="5">
    <location>
        <begin position="1"/>
        <end position="16"/>
    </location>
</feature>
<dbReference type="InterPro" id="IPR016169">
    <property type="entry name" value="FAD-bd_PCMH_sub2"/>
</dbReference>
<keyword evidence="3" id="KW-0274">FAD</keyword>
<reference evidence="7 8" key="2">
    <citation type="journal article" date="2017" name="Sci. Rep.">
        <title>Ant-infecting Ophiocordyceps genomes reveal a high diversity of potential behavioral manipulation genes and a possible major role for enterotoxins.</title>
        <authorList>
            <person name="de Bekker C."/>
            <person name="Ohm R.A."/>
            <person name="Evans H.C."/>
            <person name="Brachmann A."/>
            <person name="Hughes D.P."/>
        </authorList>
    </citation>
    <scope>NUCLEOTIDE SEQUENCE [LARGE SCALE GENOMIC DNA]</scope>
    <source>
        <strain evidence="7 8">SC16a</strain>
    </source>
</reference>
<dbReference type="GO" id="GO:0071949">
    <property type="term" value="F:FAD binding"/>
    <property type="evidence" value="ECO:0007669"/>
    <property type="project" value="InterPro"/>
</dbReference>
<dbReference type="EMBL" id="LAZP02000463">
    <property type="protein sequence ID" value="PFH57059.1"/>
    <property type="molecule type" value="Genomic_DNA"/>
</dbReference>
<dbReference type="AlphaFoldDB" id="A0A2A9P6J7"/>
<feature type="domain" description="FAD-binding PCMH-type" evidence="6">
    <location>
        <begin position="63"/>
        <end position="234"/>
    </location>
</feature>
<sequence>MLWFLNLLLFFGLALCALPRDHETYLAAAEKACRTALGLLGPKQVKTRPLNQTIVEQNWSLTCVTEPHCIVLPRDAADVAVVMRVIKLNDVVFAVRAAGNSPNPGWSSIDKRGILIDLQRLNQVSVSGDAQRVRVGAGARWGEVMAAANNHHVSVVGTRVSSLSVGGSILGGGYFFVPGYGLAADNVRSVEVVLADGHIVNASCTENKQLLWAIKGGGANFGIVTKFELDTIPIDKIWYEVLALAKDQALDALDALAKWQLQEGSLDTKGNIVFSVSLDAVLLAFIYTEPQVSRPKCFAPFYNLSPARTIVPATNGTFSSLYIIADSTLPKQVMRHDYRGASSLVDAQLYKDVYKFWEAKASTVFNNTGARQTFVMQHVPAFMADYGVVRTGNPLGIPRRTHQWWTTLVDWTRAEDDSEARSVCIETADYWERLSKERRLGVPFLFMNDAGRDQNPIATYGADNFKKLREVSLKYDSTQVFQRLQNDGFLLQKSVAL</sequence>
<gene>
    <name evidence="7" type="ORF">XA68_15576</name>
</gene>
<dbReference type="PANTHER" id="PTHR42973:SF54">
    <property type="entry name" value="FAD-BINDING PCMH-TYPE DOMAIN-CONTAINING PROTEIN"/>
    <property type="match status" value="1"/>
</dbReference>
<dbReference type="GO" id="GO:0016491">
    <property type="term" value="F:oxidoreductase activity"/>
    <property type="evidence" value="ECO:0007669"/>
    <property type="project" value="UniProtKB-KW"/>
</dbReference>
<organism evidence="7 8">
    <name type="scientific">Ophiocordyceps unilateralis</name>
    <name type="common">Zombie-ant fungus</name>
    <name type="synonym">Torrubia unilateralis</name>
    <dbReference type="NCBI Taxonomy" id="268505"/>
    <lineage>
        <taxon>Eukaryota</taxon>
        <taxon>Fungi</taxon>
        <taxon>Dikarya</taxon>
        <taxon>Ascomycota</taxon>
        <taxon>Pezizomycotina</taxon>
        <taxon>Sordariomycetes</taxon>
        <taxon>Hypocreomycetidae</taxon>
        <taxon>Hypocreales</taxon>
        <taxon>Ophiocordycipitaceae</taxon>
        <taxon>Ophiocordyceps</taxon>
    </lineage>
</organism>
<evidence type="ECO:0000313" key="7">
    <source>
        <dbReference type="EMBL" id="PFH57059.1"/>
    </source>
</evidence>
<feature type="chain" id="PRO_5012382931" description="FAD-binding PCMH-type domain-containing protein" evidence="5">
    <location>
        <begin position="17"/>
        <end position="497"/>
    </location>
</feature>
<comment type="similarity">
    <text evidence="1">Belongs to the oxygen-dependent FAD-linked oxidoreductase family.</text>
</comment>
<evidence type="ECO:0000313" key="8">
    <source>
        <dbReference type="Proteomes" id="UP000037136"/>
    </source>
</evidence>
<keyword evidence="4" id="KW-0560">Oxidoreductase</keyword>
<keyword evidence="2" id="KW-0285">Flavoprotein</keyword>
<name>A0A2A9P6J7_OPHUN</name>
<reference evidence="7 8" key="1">
    <citation type="journal article" date="2015" name="BMC Genomics">
        <title>Gene expression during zombie ant biting behavior reflects the complexity underlying fungal parasitic behavioral manipulation.</title>
        <authorList>
            <person name="de Bekker C."/>
            <person name="Ohm R.A."/>
            <person name="Loreto R.G."/>
            <person name="Sebastian A."/>
            <person name="Albert I."/>
            <person name="Merrow M."/>
            <person name="Brachmann A."/>
            <person name="Hughes D.P."/>
        </authorList>
    </citation>
    <scope>NUCLEOTIDE SEQUENCE [LARGE SCALE GENOMIC DNA]</scope>
    <source>
        <strain evidence="7 8">SC16a</strain>
    </source>
</reference>
<dbReference type="Gene3D" id="3.30.43.10">
    <property type="entry name" value="Uridine Diphospho-n-acetylenolpyruvylglucosamine Reductase, domain 2"/>
    <property type="match status" value="1"/>
</dbReference>
<evidence type="ECO:0000256" key="1">
    <source>
        <dbReference type="ARBA" id="ARBA00005466"/>
    </source>
</evidence>
<dbReference type="SUPFAM" id="SSF56176">
    <property type="entry name" value="FAD-binding/transporter-associated domain-like"/>
    <property type="match status" value="1"/>
</dbReference>
<evidence type="ECO:0000256" key="5">
    <source>
        <dbReference type="SAM" id="SignalP"/>
    </source>
</evidence>
<proteinExistence type="inferred from homology"/>
<evidence type="ECO:0000256" key="3">
    <source>
        <dbReference type="ARBA" id="ARBA00022827"/>
    </source>
</evidence>
<dbReference type="InterPro" id="IPR006094">
    <property type="entry name" value="Oxid_FAD_bind_N"/>
</dbReference>
<dbReference type="Pfam" id="PF01565">
    <property type="entry name" value="FAD_binding_4"/>
    <property type="match status" value="1"/>
</dbReference>
<dbReference type="Gene3D" id="3.30.465.10">
    <property type="match status" value="1"/>
</dbReference>
<protein>
    <recommendedName>
        <fullName evidence="6">FAD-binding PCMH-type domain-containing protein</fullName>
    </recommendedName>
</protein>